<feature type="region of interest" description="Disordered" evidence="1">
    <location>
        <begin position="1"/>
        <end position="22"/>
    </location>
</feature>
<evidence type="ECO:0000256" key="1">
    <source>
        <dbReference type="SAM" id="MobiDB-lite"/>
    </source>
</evidence>
<name>A0A844EF83_9LACO</name>
<sequence>MFEMTEEVKTKSTTKKATETPVKEPKLVRTERNGMIVGSVTLWDKKTKQNIKYPFNFPGVENAVKFTDLADVSRHAYWDAFINGNDDLGLNPLIGTPTVGGKPEKMSWKFWENHSGVMKVCSEADRFLVQELN</sequence>
<gene>
    <name evidence="2" type="ORF">GKC44_10660</name>
</gene>
<evidence type="ECO:0000313" key="2">
    <source>
        <dbReference type="EMBL" id="MSE21682.1"/>
    </source>
</evidence>
<organism evidence="2 3">
    <name type="scientific">Lentilactobacillus parabuchneri</name>
    <dbReference type="NCBI Taxonomy" id="152331"/>
    <lineage>
        <taxon>Bacteria</taxon>
        <taxon>Bacillati</taxon>
        <taxon>Bacillota</taxon>
        <taxon>Bacilli</taxon>
        <taxon>Lactobacillales</taxon>
        <taxon>Lactobacillaceae</taxon>
        <taxon>Lentilactobacillus</taxon>
    </lineage>
</organism>
<protein>
    <submittedName>
        <fullName evidence="2">Uncharacterized protein</fullName>
    </submittedName>
</protein>
<dbReference type="Proteomes" id="UP000491237">
    <property type="component" value="Unassembled WGS sequence"/>
</dbReference>
<dbReference type="AlphaFoldDB" id="A0A844EF83"/>
<proteinExistence type="predicted"/>
<comment type="caution">
    <text evidence="2">The sequence shown here is derived from an EMBL/GenBank/DDBJ whole genome shotgun (WGS) entry which is preliminary data.</text>
</comment>
<reference evidence="2 3" key="1">
    <citation type="submission" date="2019-11" db="EMBL/GenBank/DDBJ databases">
        <title>Draft Genome Sequence of Plant Growth-Promoting Rhizosphere-Associated Bacteria.</title>
        <authorList>
            <person name="Vasilyev I.Y."/>
            <person name="Radchenko V."/>
            <person name="Ilnitskaya E.V."/>
        </authorList>
    </citation>
    <scope>NUCLEOTIDE SEQUENCE [LARGE SCALE GENOMIC DNA]</scope>
    <source>
        <strain evidence="2 3">VRA_07sq_f</strain>
    </source>
</reference>
<dbReference type="EMBL" id="WKKY01000548">
    <property type="protein sequence ID" value="MSE21682.1"/>
    <property type="molecule type" value="Genomic_DNA"/>
</dbReference>
<evidence type="ECO:0000313" key="3">
    <source>
        <dbReference type="Proteomes" id="UP000491237"/>
    </source>
</evidence>
<accession>A0A844EF83</accession>